<dbReference type="EMBL" id="JBHSPB010000001">
    <property type="protein sequence ID" value="MFC5718777.1"/>
    <property type="molecule type" value="Genomic_DNA"/>
</dbReference>
<protein>
    <submittedName>
        <fullName evidence="1">Uncharacterized protein</fullName>
    </submittedName>
</protein>
<dbReference type="Proteomes" id="UP001596083">
    <property type="component" value="Unassembled WGS sequence"/>
</dbReference>
<sequence length="94" mass="9847">MISFKASNKMTDRPVVAAFPFGSSIAPFQGTGLSGIALINERATKAPAAAAAVVAPASAYAPVTTANGAGFRNEQLQHQTMWAFRGLEPWRDPA</sequence>
<organism evidence="1 2">
    <name type="scientific">Streptomyces gamaensis</name>
    <dbReference type="NCBI Taxonomy" id="1763542"/>
    <lineage>
        <taxon>Bacteria</taxon>
        <taxon>Bacillati</taxon>
        <taxon>Actinomycetota</taxon>
        <taxon>Actinomycetes</taxon>
        <taxon>Kitasatosporales</taxon>
        <taxon>Streptomycetaceae</taxon>
        <taxon>Streptomyces</taxon>
    </lineage>
</organism>
<comment type="caution">
    <text evidence="1">The sequence shown here is derived from an EMBL/GenBank/DDBJ whole genome shotgun (WGS) entry which is preliminary data.</text>
</comment>
<name>A0ABW0YTG9_9ACTN</name>
<accession>A0ABW0YTG9</accession>
<evidence type="ECO:0000313" key="1">
    <source>
        <dbReference type="EMBL" id="MFC5718777.1"/>
    </source>
</evidence>
<reference evidence="2" key="1">
    <citation type="journal article" date="2019" name="Int. J. Syst. Evol. Microbiol.">
        <title>The Global Catalogue of Microorganisms (GCM) 10K type strain sequencing project: providing services to taxonomists for standard genome sequencing and annotation.</title>
        <authorList>
            <consortium name="The Broad Institute Genomics Platform"/>
            <consortium name="The Broad Institute Genome Sequencing Center for Infectious Disease"/>
            <person name="Wu L."/>
            <person name="Ma J."/>
        </authorList>
    </citation>
    <scope>NUCLEOTIDE SEQUENCE [LARGE SCALE GENOMIC DNA]</scope>
    <source>
        <strain evidence="2">CGMCC 4.7304</strain>
    </source>
</reference>
<dbReference type="RefSeq" id="WP_390313756.1">
    <property type="nucleotide sequence ID" value="NZ_JBHSPB010000001.1"/>
</dbReference>
<gene>
    <name evidence="1" type="ORF">ACFP1Z_01115</name>
</gene>
<keyword evidence="2" id="KW-1185">Reference proteome</keyword>
<evidence type="ECO:0000313" key="2">
    <source>
        <dbReference type="Proteomes" id="UP001596083"/>
    </source>
</evidence>
<proteinExistence type="predicted"/>